<dbReference type="AlphaFoldDB" id="A0A7W7CP99"/>
<feature type="compositionally biased region" description="Basic residues" evidence="1">
    <location>
        <begin position="17"/>
        <end position="30"/>
    </location>
</feature>
<evidence type="ECO:0000256" key="1">
    <source>
        <dbReference type="SAM" id="MobiDB-lite"/>
    </source>
</evidence>
<comment type="caution">
    <text evidence="2">The sequence shown here is derived from an EMBL/GenBank/DDBJ whole genome shotgun (WGS) entry which is preliminary data.</text>
</comment>
<evidence type="ECO:0000313" key="3">
    <source>
        <dbReference type="Proteomes" id="UP000542742"/>
    </source>
</evidence>
<name>A0A7W7CP99_9ACTN</name>
<accession>A0A7W7CP99</accession>
<feature type="region of interest" description="Disordered" evidence="1">
    <location>
        <begin position="1"/>
        <end position="30"/>
    </location>
</feature>
<organism evidence="2 3">
    <name type="scientific">Paractinoplanes abujensis</name>
    <dbReference type="NCBI Taxonomy" id="882441"/>
    <lineage>
        <taxon>Bacteria</taxon>
        <taxon>Bacillati</taxon>
        <taxon>Actinomycetota</taxon>
        <taxon>Actinomycetes</taxon>
        <taxon>Micromonosporales</taxon>
        <taxon>Micromonosporaceae</taxon>
        <taxon>Paractinoplanes</taxon>
    </lineage>
</organism>
<gene>
    <name evidence="2" type="ORF">BKA14_002339</name>
</gene>
<reference evidence="2 3" key="1">
    <citation type="submission" date="2020-08" db="EMBL/GenBank/DDBJ databases">
        <title>Sequencing the genomes of 1000 actinobacteria strains.</title>
        <authorList>
            <person name="Klenk H.-P."/>
        </authorList>
    </citation>
    <scope>NUCLEOTIDE SEQUENCE [LARGE SCALE GENOMIC DNA]</scope>
    <source>
        <strain evidence="2 3">DSM 45518</strain>
    </source>
</reference>
<dbReference type="RefSeq" id="WP_184950938.1">
    <property type="nucleotide sequence ID" value="NZ_BOMC01000079.1"/>
</dbReference>
<sequence length="645" mass="65934">MLNGGRRSSDGRSVHGWLKRGTRASRKLSRGRKCPILARMPNALFARDARQRVAAGIEPAPRGLRQERRRGFLTALAAISVVALTPIAPAGPAQAAPTPNVDAGFGADGVATVAGKPVDAAVDSSGRTHLLTTDANGITRLTTLTPDGAKERESVLPFAGLLATGADSTTMVVAAAQPGVRVHRVGGATTTALANRTIEVVQAVTVRQNGTLIVHAVDQDTNPSTHLLAALKPDGSLDPSWDTDGLLETTDDIRTIAATGNNLLTATSTNVVRYTAAGTPELALHTLPAGFEPSSMSASFITGRSANRMAIVKILPTGARDAAFGVDGLALGAAHECTPTARRAFATSNGATAIGHNADCGASRVYVQRWTVSGKDAGELVVDQVGTQQARGHSSGGPQSGGRTIVTFASAADATSAVRLFHTTAVPAYSPVASTRLLMPTRVGPHREVTLSIRGTNASAVALDVAVARGQAPGGVLAYPAGTRPPAVVTNVHNAGQSATQRIVVPLTSTGQITLRNASNGSAHLAANLVGWYRTNAYFPVPPTRVLNARGMKARSAISFAVAGRAGVPASARTVLVNLSVNGATSAGSLKLTPAGTAVLASHGPNQPGNATTRVTLGTGGRMTVVNNAPTSANVMVDVIGYLKS</sequence>
<dbReference type="Proteomes" id="UP000542742">
    <property type="component" value="Unassembled WGS sequence"/>
</dbReference>
<proteinExistence type="predicted"/>
<keyword evidence="3" id="KW-1185">Reference proteome</keyword>
<dbReference type="EMBL" id="JACHMF010000001">
    <property type="protein sequence ID" value="MBB4692191.1"/>
    <property type="molecule type" value="Genomic_DNA"/>
</dbReference>
<evidence type="ECO:0000313" key="2">
    <source>
        <dbReference type="EMBL" id="MBB4692191.1"/>
    </source>
</evidence>
<protein>
    <submittedName>
        <fullName evidence="2">Uncharacterized protein</fullName>
    </submittedName>
</protein>